<gene>
    <name evidence="1" type="ORF">LSH36_948g00021</name>
</gene>
<reference evidence="1" key="1">
    <citation type="journal article" date="2023" name="Mol. Biol. Evol.">
        <title>Third-Generation Sequencing Reveals the Adaptive Role of the Epigenome in Three Deep-Sea Polychaetes.</title>
        <authorList>
            <person name="Perez M."/>
            <person name="Aroh O."/>
            <person name="Sun Y."/>
            <person name="Lan Y."/>
            <person name="Juniper S.K."/>
            <person name="Young C.R."/>
            <person name="Angers B."/>
            <person name="Qian P.Y."/>
        </authorList>
    </citation>
    <scope>NUCLEOTIDE SEQUENCE</scope>
    <source>
        <strain evidence="1">P08H-3</strain>
    </source>
</reference>
<evidence type="ECO:0000313" key="2">
    <source>
        <dbReference type="Proteomes" id="UP001208570"/>
    </source>
</evidence>
<dbReference type="AlphaFoldDB" id="A0AAD9MSH1"/>
<protein>
    <submittedName>
        <fullName evidence="1">Uncharacterized protein</fullName>
    </submittedName>
</protein>
<organism evidence="1 2">
    <name type="scientific">Paralvinella palmiformis</name>
    <dbReference type="NCBI Taxonomy" id="53620"/>
    <lineage>
        <taxon>Eukaryota</taxon>
        <taxon>Metazoa</taxon>
        <taxon>Spiralia</taxon>
        <taxon>Lophotrochozoa</taxon>
        <taxon>Annelida</taxon>
        <taxon>Polychaeta</taxon>
        <taxon>Sedentaria</taxon>
        <taxon>Canalipalpata</taxon>
        <taxon>Terebellida</taxon>
        <taxon>Terebelliformia</taxon>
        <taxon>Alvinellidae</taxon>
        <taxon>Paralvinella</taxon>
    </lineage>
</organism>
<sequence>MYGCLGHEMAFLQTCHLKTPEYVHMENIFNNTMLECIDDWTIVMHSHGDVKAWNVSNTLYKVIIDY</sequence>
<dbReference type="EMBL" id="JAODUP010000948">
    <property type="protein sequence ID" value="KAK2142493.1"/>
    <property type="molecule type" value="Genomic_DNA"/>
</dbReference>
<evidence type="ECO:0000313" key="1">
    <source>
        <dbReference type="EMBL" id="KAK2142493.1"/>
    </source>
</evidence>
<proteinExistence type="predicted"/>
<accession>A0AAD9MSH1</accession>
<keyword evidence="2" id="KW-1185">Reference proteome</keyword>
<name>A0AAD9MSH1_9ANNE</name>
<dbReference type="Proteomes" id="UP001208570">
    <property type="component" value="Unassembled WGS sequence"/>
</dbReference>
<comment type="caution">
    <text evidence="1">The sequence shown here is derived from an EMBL/GenBank/DDBJ whole genome shotgun (WGS) entry which is preliminary data.</text>
</comment>